<keyword evidence="4 15" id="KW-0138">CF(0)</keyword>
<sequence>MSSRVFAPAVDVSPFIRFSRWSLLFAGMAYGAFWNSRYTKREAALKPIMEKEKAERDAFLAAEKIRKAKEEIASLEALSKPSK</sequence>
<evidence type="ECO:0000256" key="1">
    <source>
        <dbReference type="ARBA" id="ARBA00004273"/>
    </source>
</evidence>
<evidence type="ECO:0000256" key="8">
    <source>
        <dbReference type="ARBA" id="ARBA00023065"/>
    </source>
</evidence>
<dbReference type="InterPro" id="IPR008386">
    <property type="entry name" value="ATP_synth_F0_esu_mt"/>
</dbReference>
<evidence type="ECO:0000256" key="10">
    <source>
        <dbReference type="ARBA" id="ARBA00023136"/>
    </source>
</evidence>
<dbReference type="STRING" id="195883.A0A482XI57"/>
<dbReference type="OrthoDB" id="9982108at2759"/>
<evidence type="ECO:0000256" key="5">
    <source>
        <dbReference type="ARBA" id="ARBA00022781"/>
    </source>
</evidence>
<evidence type="ECO:0000256" key="14">
    <source>
        <dbReference type="ARBA" id="ARBA00074682"/>
    </source>
</evidence>
<comment type="similarity">
    <text evidence="2 15">Belongs to the ATPase e subunit family.</text>
</comment>
<keyword evidence="16" id="KW-0812">Transmembrane</keyword>
<comment type="caution">
    <text evidence="17">The sequence shown here is derived from an EMBL/GenBank/DDBJ whole genome shotgun (WGS) entry which is preliminary data.</text>
</comment>
<comment type="function">
    <text evidence="12 15">Subunit e, of the mitochondrial membrane ATP synthase complex (F(1)F(0) ATP synthase or Complex V) that produces ATP from ADP in the presence of a proton gradient across the membrane which is generated by electron transport complexes of the respiratory chain. ATP synthase complex consist of a soluble F(1) head domain - the catalytic core - and a membrane F(1) domain - the membrane proton channel. These two domains are linked by a central stalk rotating inside the F(1) region and a stationary peripheral stalk. During catalysis, ATP synthesis in the catalytic domain of F(1) is coupled via a rotary mechanism of the central stalk subunits to proton translocation. In vivo, can only synthesize ATP although its ATP hydrolase activity can be activated artificially in vitro. Part of the complex F(0) domain.</text>
</comment>
<evidence type="ECO:0000256" key="3">
    <source>
        <dbReference type="ARBA" id="ARBA00022448"/>
    </source>
</evidence>
<keyword evidence="10 16" id="KW-0472">Membrane</keyword>
<evidence type="ECO:0000256" key="2">
    <source>
        <dbReference type="ARBA" id="ARBA00007333"/>
    </source>
</evidence>
<evidence type="ECO:0000256" key="4">
    <source>
        <dbReference type="ARBA" id="ARBA00022547"/>
    </source>
</evidence>
<evidence type="ECO:0000256" key="13">
    <source>
        <dbReference type="ARBA" id="ARBA00064647"/>
    </source>
</evidence>
<keyword evidence="11 15" id="KW-0066">ATP synthesis</keyword>
<dbReference type="InParanoid" id="A0A482XI57"/>
<proteinExistence type="inferred from homology"/>
<dbReference type="GO" id="GO:0015986">
    <property type="term" value="P:proton motive force-driven ATP synthesis"/>
    <property type="evidence" value="ECO:0007669"/>
    <property type="project" value="InterPro"/>
</dbReference>
<dbReference type="GO" id="GO:0045259">
    <property type="term" value="C:proton-transporting ATP synthase complex"/>
    <property type="evidence" value="ECO:0007669"/>
    <property type="project" value="UniProtKB-UniRule"/>
</dbReference>
<keyword evidence="3 15" id="KW-0813">Transport</keyword>
<name>A0A482XI57_LAOST</name>
<evidence type="ECO:0000313" key="18">
    <source>
        <dbReference type="Proteomes" id="UP000291343"/>
    </source>
</evidence>
<feature type="transmembrane region" description="Helical" evidence="16">
    <location>
        <begin position="18"/>
        <end position="36"/>
    </location>
</feature>
<keyword evidence="9 15" id="KW-0496">Mitochondrion</keyword>
<keyword evidence="18" id="KW-1185">Reference proteome</keyword>
<evidence type="ECO:0000256" key="12">
    <source>
        <dbReference type="ARBA" id="ARBA00057306"/>
    </source>
</evidence>
<evidence type="ECO:0000256" key="7">
    <source>
        <dbReference type="ARBA" id="ARBA00022990"/>
    </source>
</evidence>
<keyword evidence="6 15" id="KW-0999">Mitochondrion inner membrane</keyword>
<dbReference type="EMBL" id="QKKF02010000">
    <property type="protein sequence ID" value="RZF45018.1"/>
    <property type="molecule type" value="Genomic_DNA"/>
</dbReference>
<keyword evidence="8 15" id="KW-0406">Ion transport</keyword>
<protein>
    <recommendedName>
        <fullName evidence="14 15">ATP synthase F(0) complex subunit e, mitochondrial</fullName>
    </recommendedName>
</protein>
<dbReference type="SMR" id="A0A482XI57"/>
<evidence type="ECO:0000256" key="6">
    <source>
        <dbReference type="ARBA" id="ARBA00022792"/>
    </source>
</evidence>
<evidence type="ECO:0000256" key="15">
    <source>
        <dbReference type="RuleBase" id="RU367005"/>
    </source>
</evidence>
<dbReference type="PANTHER" id="PTHR12427:SF1">
    <property type="entry name" value="ATP SYNTHASE SUBUNIT E, MITOCHONDRIAL"/>
    <property type="match status" value="1"/>
</dbReference>
<keyword evidence="16" id="KW-1133">Transmembrane helix</keyword>
<dbReference type="FunCoup" id="A0A482XI57">
    <property type="interactions" value="786"/>
</dbReference>
<dbReference type="Pfam" id="PF05680">
    <property type="entry name" value="ATP-synt_E"/>
    <property type="match status" value="1"/>
</dbReference>
<reference evidence="17 18" key="1">
    <citation type="journal article" date="2017" name="Gigascience">
        <title>Genome sequence of the small brown planthopper, Laodelphax striatellus.</title>
        <authorList>
            <person name="Zhu J."/>
            <person name="Jiang F."/>
            <person name="Wang X."/>
            <person name="Yang P."/>
            <person name="Bao Y."/>
            <person name="Zhao W."/>
            <person name="Wang W."/>
            <person name="Lu H."/>
            <person name="Wang Q."/>
            <person name="Cui N."/>
            <person name="Li J."/>
            <person name="Chen X."/>
            <person name="Luo L."/>
            <person name="Yu J."/>
            <person name="Kang L."/>
            <person name="Cui F."/>
        </authorList>
    </citation>
    <scope>NUCLEOTIDE SEQUENCE [LARGE SCALE GENOMIC DNA]</scope>
    <source>
        <strain evidence="17">Lst14</strain>
    </source>
</reference>
<evidence type="ECO:0000256" key="16">
    <source>
        <dbReference type="SAM" id="Phobius"/>
    </source>
</evidence>
<organism evidence="17 18">
    <name type="scientific">Laodelphax striatellus</name>
    <name type="common">Small brown planthopper</name>
    <name type="synonym">Delphax striatella</name>
    <dbReference type="NCBI Taxonomy" id="195883"/>
    <lineage>
        <taxon>Eukaryota</taxon>
        <taxon>Metazoa</taxon>
        <taxon>Ecdysozoa</taxon>
        <taxon>Arthropoda</taxon>
        <taxon>Hexapoda</taxon>
        <taxon>Insecta</taxon>
        <taxon>Pterygota</taxon>
        <taxon>Neoptera</taxon>
        <taxon>Paraneoptera</taxon>
        <taxon>Hemiptera</taxon>
        <taxon>Auchenorrhyncha</taxon>
        <taxon>Fulgoroidea</taxon>
        <taxon>Delphacidae</taxon>
        <taxon>Criomorphinae</taxon>
        <taxon>Laodelphax</taxon>
    </lineage>
</organism>
<keyword evidence="7" id="KW-0007">Acetylation</keyword>
<comment type="subunit">
    <text evidence="15">F-type ATPases have 2 components, CF(1) - the catalytic core - and CF(0) - the membrane proton channel. CF(1) and CF(0) have multiple subunits.</text>
</comment>
<comment type="subunit">
    <text evidence="13">Component of the ATP synthase complex composed at least of ATP5F1A/subunit alpha, ATP5F1B/subunit beta, ATP5MC1/subunit c (homooctomer), MT-ATP6/subunit a, MT-ATP8/subunit 8, ATP5ME/subunit e, ATP5MF/subunit f, ATP5MG/subunit g, ATP5MK/subunit k, ATP5MJ/subunit j, ATP5F1C/subunit gamma, ATP5F1D/subunit delta, ATP5F1E/subunit epsilon, ATP5PF/subunit F6, ATP5PB/subunit b, ATP5PD/subunit d, ATP5PO/subunit OSCP. ATP synthase complex consists of a soluble F(1) head domain (subunits alpha(3) and beta(3)) - the catalytic core - and a membrane F(0) domain - the membrane proton channel (subunits c, a, 8, e, f, g, k and j). These two domains are linked by a central stalk (subunits gamma, delta, and epsilon) rotating inside the F1 region and a stationary peripheral stalk (subunits F6, b, d, and OSCP).</text>
</comment>
<dbReference type="GO" id="GO:0005743">
    <property type="term" value="C:mitochondrial inner membrane"/>
    <property type="evidence" value="ECO:0007669"/>
    <property type="project" value="UniProtKB-SubCell"/>
</dbReference>
<evidence type="ECO:0000313" key="17">
    <source>
        <dbReference type="EMBL" id="RZF45018.1"/>
    </source>
</evidence>
<accession>A0A482XI57</accession>
<dbReference type="Proteomes" id="UP000291343">
    <property type="component" value="Unassembled WGS sequence"/>
</dbReference>
<evidence type="ECO:0000256" key="9">
    <source>
        <dbReference type="ARBA" id="ARBA00023128"/>
    </source>
</evidence>
<dbReference type="GO" id="GO:0015078">
    <property type="term" value="F:proton transmembrane transporter activity"/>
    <property type="evidence" value="ECO:0007669"/>
    <property type="project" value="InterPro"/>
</dbReference>
<comment type="subcellular location">
    <subcellularLocation>
        <location evidence="1 15">Mitochondrion inner membrane</location>
    </subcellularLocation>
</comment>
<dbReference type="PANTHER" id="PTHR12427">
    <property type="entry name" value="ATP SYNTHASE E CHAIN, MITOCHONDRIAL"/>
    <property type="match status" value="1"/>
</dbReference>
<evidence type="ECO:0000256" key="11">
    <source>
        <dbReference type="ARBA" id="ARBA00023310"/>
    </source>
</evidence>
<dbReference type="AlphaFoldDB" id="A0A482XI57"/>
<gene>
    <name evidence="17" type="ORF">LSTR_LSTR001979</name>
</gene>
<keyword evidence="5 15" id="KW-0375">Hydrogen ion transport</keyword>